<reference evidence="4" key="1">
    <citation type="journal article" date="2021" name="PeerJ">
        <title>Extensive microbial diversity within the chicken gut microbiome revealed by metagenomics and culture.</title>
        <authorList>
            <person name="Gilroy R."/>
            <person name="Ravi A."/>
            <person name="Getino M."/>
            <person name="Pursley I."/>
            <person name="Horton D.L."/>
            <person name="Alikhan N.F."/>
            <person name="Baker D."/>
            <person name="Gharbi K."/>
            <person name="Hall N."/>
            <person name="Watson M."/>
            <person name="Adriaenssens E.M."/>
            <person name="Foster-Nyarko E."/>
            <person name="Jarju S."/>
            <person name="Secka A."/>
            <person name="Antonio M."/>
            <person name="Oren A."/>
            <person name="Chaudhuri R.R."/>
            <person name="La Ragione R."/>
            <person name="Hildebrand F."/>
            <person name="Pallen M.J."/>
        </authorList>
    </citation>
    <scope>NUCLEOTIDE SEQUENCE</scope>
    <source>
        <strain evidence="4">CHK171-505</strain>
    </source>
</reference>
<feature type="active site" description="Nucleophile" evidence="1">
    <location>
        <position position="178"/>
    </location>
</feature>
<comment type="caution">
    <text evidence="4">The sequence shown here is derived from an EMBL/GenBank/DDBJ whole genome shotgun (WGS) entry which is preliminary data.</text>
</comment>
<dbReference type="GO" id="GO:0052689">
    <property type="term" value="F:carboxylic ester hydrolase activity"/>
    <property type="evidence" value="ECO:0007669"/>
    <property type="project" value="TreeGrafter"/>
</dbReference>
<feature type="domain" description="Acetyl xylan esterase" evidence="3">
    <location>
        <begin position="4"/>
        <end position="311"/>
    </location>
</feature>
<dbReference type="PANTHER" id="PTHR40111:SF1">
    <property type="entry name" value="CEPHALOSPORIN-C DEACETYLASE"/>
    <property type="match status" value="1"/>
</dbReference>
<evidence type="ECO:0000256" key="1">
    <source>
        <dbReference type="PIRSR" id="PIRSR639069-1"/>
    </source>
</evidence>
<dbReference type="InterPro" id="IPR029058">
    <property type="entry name" value="AB_hydrolase_fold"/>
</dbReference>
<dbReference type="Proteomes" id="UP000886856">
    <property type="component" value="Unassembled WGS sequence"/>
</dbReference>
<evidence type="ECO:0000313" key="5">
    <source>
        <dbReference type="Proteomes" id="UP000886856"/>
    </source>
</evidence>
<dbReference type="InterPro" id="IPR008391">
    <property type="entry name" value="AXE1_dom"/>
</dbReference>
<dbReference type="InterPro" id="IPR039069">
    <property type="entry name" value="CE7"/>
</dbReference>
<sequence length="313" mass="35908">MEWNKWNDYQGSGLKPADFDSWWDKKIAEVEAMPLDYEIEQVDIPSRVANFYHLYFKGRGGANVHCQLIVPKQIEGRYKGMLQFHGYHTNSGDFQDKVALVAEGFVVLALDARGQGGLSEDVTRTKGGVMKGLIIRGLEEGRENLYYTNVYLDTLMAARILKSLDYVDSSRIYAQGASQGGGLTIACAALVPDIYRIFVTYPFLSDYRKAYEMGAQTSAFEEIPYWFQFRDPLHKRENEVFQTLEYIDIQHLAPRIQADVLWIIGLQDTIVPPITQFATYNAIRSQKEIIALPEYGHEYLPKINDDYRHFLMD</sequence>
<evidence type="ECO:0000256" key="2">
    <source>
        <dbReference type="PIRSR" id="PIRSR639069-2"/>
    </source>
</evidence>
<dbReference type="PANTHER" id="PTHR40111">
    <property type="entry name" value="CEPHALOSPORIN-C DEACETYLASE"/>
    <property type="match status" value="1"/>
</dbReference>
<dbReference type="Pfam" id="PF05448">
    <property type="entry name" value="AXE1"/>
    <property type="match status" value="1"/>
</dbReference>
<proteinExistence type="predicted"/>
<accession>A0A9D2KXZ9</accession>
<feature type="binding site" evidence="2">
    <location>
        <position position="87"/>
    </location>
    <ligand>
        <name>substrate</name>
    </ligand>
</feature>
<organism evidence="4 5">
    <name type="scientific">Candidatus Jeotgalibaca merdavium</name>
    <dbReference type="NCBI Taxonomy" id="2838627"/>
    <lineage>
        <taxon>Bacteria</taxon>
        <taxon>Bacillati</taxon>
        <taxon>Bacillota</taxon>
        <taxon>Bacilli</taxon>
        <taxon>Lactobacillales</taxon>
        <taxon>Carnobacteriaceae</taxon>
        <taxon>Jeotgalibaca</taxon>
    </lineage>
</organism>
<evidence type="ECO:0000313" key="4">
    <source>
        <dbReference type="EMBL" id="HJA91033.1"/>
    </source>
</evidence>
<dbReference type="Gene3D" id="3.40.50.1820">
    <property type="entry name" value="alpha/beta hydrolase"/>
    <property type="match status" value="1"/>
</dbReference>
<protein>
    <submittedName>
        <fullName evidence="4">Acetylxylan esterase</fullName>
    </submittedName>
</protein>
<name>A0A9D2KXZ9_9LACT</name>
<dbReference type="GO" id="GO:0005976">
    <property type="term" value="P:polysaccharide metabolic process"/>
    <property type="evidence" value="ECO:0007669"/>
    <property type="project" value="TreeGrafter"/>
</dbReference>
<gene>
    <name evidence="4" type="ORF">H9948_09620</name>
</gene>
<reference evidence="4" key="2">
    <citation type="submission" date="2021-04" db="EMBL/GenBank/DDBJ databases">
        <authorList>
            <person name="Gilroy R."/>
        </authorList>
    </citation>
    <scope>NUCLEOTIDE SEQUENCE</scope>
    <source>
        <strain evidence="4">CHK171-505</strain>
    </source>
</reference>
<evidence type="ECO:0000259" key="3">
    <source>
        <dbReference type="Pfam" id="PF05448"/>
    </source>
</evidence>
<feature type="active site" description="Charge relay system" evidence="1">
    <location>
        <position position="268"/>
    </location>
</feature>
<feature type="active site" description="Charge relay system" evidence="1">
    <location>
        <position position="297"/>
    </location>
</feature>
<dbReference type="SUPFAM" id="SSF53474">
    <property type="entry name" value="alpha/beta-Hydrolases"/>
    <property type="match status" value="1"/>
</dbReference>
<dbReference type="AlphaFoldDB" id="A0A9D2KXZ9"/>
<dbReference type="EMBL" id="DWYW01000218">
    <property type="protein sequence ID" value="HJA91033.1"/>
    <property type="molecule type" value="Genomic_DNA"/>
</dbReference>